<feature type="region of interest" description="Disordered" evidence="1">
    <location>
        <begin position="1"/>
        <end position="22"/>
    </location>
</feature>
<dbReference type="EMBL" id="OZ075133">
    <property type="protein sequence ID" value="CAL4989266.1"/>
    <property type="molecule type" value="Genomic_DNA"/>
</dbReference>
<protein>
    <recommendedName>
        <fullName evidence="2">DUF1618 domain-containing protein</fullName>
    </recommendedName>
</protein>
<gene>
    <name evidence="3" type="ORF">URODEC1_LOCUS59642</name>
</gene>
<evidence type="ECO:0000259" key="2">
    <source>
        <dbReference type="Pfam" id="PF07762"/>
    </source>
</evidence>
<proteinExistence type="predicted"/>
<sequence length="438" mass="48964">MDLANRRHGHMETEPSDSPAAAATCPRWVMLNRHSHRQFADAKTTTSASSHTSTGHLFRVSFRLVPPPACSTFYSDWAGSDNVPNQDPQIVASHGDYLLLDVTLPNRKYDTIVTDYFLYEAGGGSVQPLPALSLLPTCFFPKAFQRGEETGCRATPKQRHLWKDDTGVLRRSSGEVTVAQLEVPKPEGWKVRDKAELCVIDTGSLEWELHREIPIVFSDATAGKAEELMAWWETDVAVPVGDRFLCFVDYFRGFPLCDVVALGLRYVPLPVEHPNGCPNFDDDRPCISCMQMFRNLAAAGAGAVRFVTVDSRCCCGAAGKSTCETGQFLFTVTTWTLSLDVDEEAAAWVKDGVLDCEEIWAMPGYGSLPRRQLTFPIWSCDDPDIVCFMVRNAAYRYGKDRKVWMLEIDIRSKTMRSVALYNNVEDQAEYQVAVKLQC</sequence>
<accession>A0ABC9B3B3</accession>
<evidence type="ECO:0000313" key="3">
    <source>
        <dbReference type="EMBL" id="CAL4989266.1"/>
    </source>
</evidence>
<name>A0ABC9B3B3_9POAL</name>
<dbReference type="Proteomes" id="UP001497457">
    <property type="component" value="Chromosome 23rd"/>
</dbReference>
<reference evidence="4" key="1">
    <citation type="submission" date="2024-06" db="EMBL/GenBank/DDBJ databases">
        <authorList>
            <person name="Ryan C."/>
        </authorList>
    </citation>
    <scope>NUCLEOTIDE SEQUENCE [LARGE SCALE GENOMIC DNA]</scope>
</reference>
<dbReference type="PANTHER" id="PTHR33074:SF76">
    <property type="entry name" value="OS11G0569701 PROTEIN"/>
    <property type="match status" value="1"/>
</dbReference>
<reference evidence="3 4" key="2">
    <citation type="submission" date="2024-10" db="EMBL/GenBank/DDBJ databases">
        <authorList>
            <person name="Ryan C."/>
        </authorList>
    </citation>
    <scope>NUCLEOTIDE SEQUENCE [LARGE SCALE GENOMIC DNA]</scope>
</reference>
<evidence type="ECO:0000313" key="4">
    <source>
        <dbReference type="Proteomes" id="UP001497457"/>
    </source>
</evidence>
<dbReference type="PANTHER" id="PTHR33074">
    <property type="entry name" value="EXPRESSED PROTEIN-RELATED"/>
    <property type="match status" value="1"/>
</dbReference>
<dbReference type="Pfam" id="PF07762">
    <property type="entry name" value="DUF1618"/>
    <property type="match status" value="1"/>
</dbReference>
<keyword evidence="4" id="KW-1185">Reference proteome</keyword>
<organism evidence="3 4">
    <name type="scientific">Urochloa decumbens</name>
    <dbReference type="NCBI Taxonomy" id="240449"/>
    <lineage>
        <taxon>Eukaryota</taxon>
        <taxon>Viridiplantae</taxon>
        <taxon>Streptophyta</taxon>
        <taxon>Embryophyta</taxon>
        <taxon>Tracheophyta</taxon>
        <taxon>Spermatophyta</taxon>
        <taxon>Magnoliopsida</taxon>
        <taxon>Liliopsida</taxon>
        <taxon>Poales</taxon>
        <taxon>Poaceae</taxon>
        <taxon>PACMAD clade</taxon>
        <taxon>Panicoideae</taxon>
        <taxon>Panicodae</taxon>
        <taxon>Paniceae</taxon>
        <taxon>Melinidinae</taxon>
        <taxon>Urochloa</taxon>
    </lineage>
</organism>
<feature type="domain" description="DUF1618" evidence="2">
    <location>
        <begin position="248"/>
        <end position="387"/>
    </location>
</feature>
<evidence type="ECO:0000256" key="1">
    <source>
        <dbReference type="SAM" id="MobiDB-lite"/>
    </source>
</evidence>
<dbReference type="AlphaFoldDB" id="A0ABC9B3B3"/>
<dbReference type="InterPro" id="IPR011676">
    <property type="entry name" value="DUF1618"/>
</dbReference>